<sequence>MKLLKVIDYAALMDMHRTRSKESHYNNLPIDVGNRDRFFSAQPIDLQFHINNHTANLESGIFSFNSSIKSGEDKNDKVSGEVFLRKESKHKPNVIFVHGWRMDSYDRIKKIFHDKIVKNDDWNMYYYTLPYHFDREPQNSTYSGEHMISANISRTVQSSQQAIVELRGLIKWIKENEGGEIIVVGISLGGWLTNLLATVEKDVNIVVSAFYANNIAHSIWNTLPGKYIRRDLEEHGTTYEELDKAWDIMNPSKAKLLVDKENVLLISGKYDMYIDINDADTLWNSWNQPKRHVYSCGHAGIVLSRNRIAADTLQFIESRLKK</sequence>
<evidence type="ECO:0008006" key="3">
    <source>
        <dbReference type="Google" id="ProtNLM"/>
    </source>
</evidence>
<comment type="caution">
    <text evidence="1">The sequence shown here is derived from an EMBL/GenBank/DDBJ whole genome shotgun (WGS) entry which is preliminary data.</text>
</comment>
<organism evidence="1 2">
    <name type="scientific">Bacillus pumilus</name>
    <name type="common">Bacillus mesentericus</name>
    <dbReference type="NCBI Taxonomy" id="1408"/>
    <lineage>
        <taxon>Bacteria</taxon>
        <taxon>Bacillati</taxon>
        <taxon>Bacillota</taxon>
        <taxon>Bacilli</taxon>
        <taxon>Bacillales</taxon>
        <taxon>Bacillaceae</taxon>
        <taxon>Bacillus</taxon>
    </lineage>
</organism>
<dbReference type="RefSeq" id="WP_099728841.1">
    <property type="nucleotide sequence ID" value="NZ_PEKP01000043.1"/>
</dbReference>
<dbReference type="InterPro" id="IPR029058">
    <property type="entry name" value="AB_hydrolase_fold"/>
</dbReference>
<dbReference type="InterPro" id="IPR019149">
    <property type="entry name" value="ABHD18"/>
</dbReference>
<dbReference type="PANTHER" id="PTHR13617">
    <property type="entry name" value="PROTEIN ABHD18"/>
    <property type="match status" value="1"/>
</dbReference>
<accession>A0A2G8IP53</accession>
<dbReference type="EMBL" id="PEKP01000043">
    <property type="protein sequence ID" value="PIK25280.1"/>
    <property type="molecule type" value="Genomic_DNA"/>
</dbReference>
<name>A0A2G8IP53_BACPU</name>
<gene>
    <name evidence="1" type="ORF">CTV99_18800</name>
</gene>
<dbReference type="Pfam" id="PF09752">
    <property type="entry name" value="ABHD18"/>
    <property type="match status" value="1"/>
</dbReference>
<evidence type="ECO:0000313" key="1">
    <source>
        <dbReference type="EMBL" id="PIK25280.1"/>
    </source>
</evidence>
<protein>
    <recommendedName>
        <fullName evidence="3">Abhydrolase domain-containing 18</fullName>
    </recommendedName>
</protein>
<dbReference type="AlphaFoldDB" id="A0A2G8IP53"/>
<dbReference type="Proteomes" id="UP000230768">
    <property type="component" value="Unassembled WGS sequence"/>
</dbReference>
<evidence type="ECO:0000313" key="2">
    <source>
        <dbReference type="Proteomes" id="UP000230768"/>
    </source>
</evidence>
<reference evidence="1 2" key="1">
    <citation type="submission" date="2017-11" db="EMBL/GenBank/DDBJ databases">
        <title>Draft genome sequence of Bacillus pumilus 51_5il from lake Gorkoye (Russia: Novosibirsk region).</title>
        <authorList>
            <person name="Shipova A.A."/>
            <person name="Rozanov A.S."/>
            <person name="Bryanskaya A.V."/>
            <person name="Peltek S.E."/>
        </authorList>
    </citation>
    <scope>NUCLEOTIDE SEQUENCE [LARGE SCALE GENOMIC DNA]</scope>
    <source>
        <strain evidence="1 2">51_5il</strain>
    </source>
</reference>
<dbReference type="SUPFAM" id="SSF53474">
    <property type="entry name" value="alpha/beta-Hydrolases"/>
    <property type="match status" value="1"/>
</dbReference>
<dbReference type="Gene3D" id="3.40.50.1820">
    <property type="entry name" value="alpha/beta hydrolase"/>
    <property type="match status" value="1"/>
</dbReference>
<proteinExistence type="predicted"/>
<dbReference type="PANTHER" id="PTHR13617:SF14">
    <property type="entry name" value="PROTEIN ABHD18"/>
    <property type="match status" value="1"/>
</dbReference>